<dbReference type="Pfam" id="PF20177">
    <property type="entry name" value="DUF6542"/>
    <property type="match status" value="1"/>
</dbReference>
<accession>A0ABU2LTT3</accession>
<feature type="region of interest" description="Disordered" evidence="1">
    <location>
        <begin position="1"/>
        <end position="22"/>
    </location>
</feature>
<comment type="caution">
    <text evidence="4">The sequence shown here is derived from an EMBL/GenBank/DDBJ whole genome shotgun (WGS) entry which is preliminary data.</text>
</comment>
<gene>
    <name evidence="4" type="ORF">RNC47_21960</name>
</gene>
<keyword evidence="5" id="KW-1185">Reference proteome</keyword>
<keyword evidence="2" id="KW-1133">Transmembrane helix</keyword>
<dbReference type="InterPro" id="IPR046672">
    <property type="entry name" value="DUF6542"/>
</dbReference>
<protein>
    <recommendedName>
        <fullName evidence="3">DUF6542 domain-containing protein</fullName>
    </recommendedName>
</protein>
<reference evidence="5" key="1">
    <citation type="submission" date="2023-07" db="EMBL/GenBank/DDBJ databases">
        <title>30 novel species of actinomycetes from the DSMZ collection.</title>
        <authorList>
            <person name="Nouioui I."/>
        </authorList>
    </citation>
    <scope>NUCLEOTIDE SEQUENCE [LARGE SCALE GENOMIC DNA]</scope>
    <source>
        <strain evidence="5">DSM 44918</strain>
    </source>
</reference>
<evidence type="ECO:0000256" key="1">
    <source>
        <dbReference type="SAM" id="MobiDB-lite"/>
    </source>
</evidence>
<dbReference type="RefSeq" id="WP_311601191.1">
    <property type="nucleotide sequence ID" value="NZ_JAVREM010000032.1"/>
</dbReference>
<feature type="transmembrane region" description="Helical" evidence="2">
    <location>
        <begin position="61"/>
        <end position="78"/>
    </location>
</feature>
<sequence>MRTTVPRPAGRVPAAGRQPRPARRLPRARLTGLGCGVLAVASMVAAAWLCKLIGGADGAPTYYGALFIATSAAVSLWVRPADLVCAPVAAPIAFAVGLLSTNGLLETVTTLALSAPWVFAGTMTACAITLSRSCHRLLRGRAERRAAARGR</sequence>
<evidence type="ECO:0000259" key="3">
    <source>
        <dbReference type="Pfam" id="PF20177"/>
    </source>
</evidence>
<keyword evidence="2" id="KW-0472">Membrane</keyword>
<keyword evidence="2" id="KW-0812">Transmembrane</keyword>
<evidence type="ECO:0000313" key="4">
    <source>
        <dbReference type="EMBL" id="MDT0321002.1"/>
    </source>
</evidence>
<feature type="transmembrane region" description="Helical" evidence="2">
    <location>
        <begin position="85"/>
        <end position="105"/>
    </location>
</feature>
<dbReference type="Proteomes" id="UP001183420">
    <property type="component" value="Unassembled WGS sequence"/>
</dbReference>
<organism evidence="4 5">
    <name type="scientific">Streptomyces millisiae</name>
    <dbReference type="NCBI Taxonomy" id="3075542"/>
    <lineage>
        <taxon>Bacteria</taxon>
        <taxon>Bacillati</taxon>
        <taxon>Actinomycetota</taxon>
        <taxon>Actinomycetes</taxon>
        <taxon>Kitasatosporales</taxon>
        <taxon>Streptomycetaceae</taxon>
        <taxon>Streptomyces</taxon>
    </lineage>
</organism>
<feature type="transmembrane region" description="Helical" evidence="2">
    <location>
        <begin position="30"/>
        <end position="49"/>
    </location>
</feature>
<name>A0ABU2LTT3_9ACTN</name>
<proteinExistence type="predicted"/>
<feature type="compositionally biased region" description="Low complexity" evidence="1">
    <location>
        <begin position="1"/>
        <end position="19"/>
    </location>
</feature>
<feature type="domain" description="DUF6542" evidence="3">
    <location>
        <begin position="29"/>
        <end position="133"/>
    </location>
</feature>
<evidence type="ECO:0000256" key="2">
    <source>
        <dbReference type="SAM" id="Phobius"/>
    </source>
</evidence>
<feature type="transmembrane region" description="Helical" evidence="2">
    <location>
        <begin position="111"/>
        <end position="131"/>
    </location>
</feature>
<evidence type="ECO:0000313" key="5">
    <source>
        <dbReference type="Proteomes" id="UP001183420"/>
    </source>
</evidence>
<dbReference type="EMBL" id="JAVREM010000032">
    <property type="protein sequence ID" value="MDT0321002.1"/>
    <property type="molecule type" value="Genomic_DNA"/>
</dbReference>